<accession>A0A5J4UI03</accession>
<evidence type="ECO:0000313" key="2">
    <source>
        <dbReference type="Proteomes" id="UP000324800"/>
    </source>
</evidence>
<reference evidence="1 2" key="1">
    <citation type="submission" date="2019-03" db="EMBL/GenBank/DDBJ databases">
        <title>Single cell metagenomics reveals metabolic interactions within the superorganism composed of flagellate Streblomastix strix and complex community of Bacteroidetes bacteria on its surface.</title>
        <authorList>
            <person name="Treitli S.C."/>
            <person name="Kolisko M."/>
            <person name="Husnik F."/>
            <person name="Keeling P."/>
            <person name="Hampl V."/>
        </authorList>
    </citation>
    <scope>NUCLEOTIDE SEQUENCE [LARGE SCALE GENOMIC DNA]</scope>
    <source>
        <strain evidence="1">ST1C</strain>
    </source>
</reference>
<organism evidence="1 2">
    <name type="scientific">Streblomastix strix</name>
    <dbReference type="NCBI Taxonomy" id="222440"/>
    <lineage>
        <taxon>Eukaryota</taxon>
        <taxon>Metamonada</taxon>
        <taxon>Preaxostyla</taxon>
        <taxon>Oxymonadida</taxon>
        <taxon>Streblomastigidae</taxon>
        <taxon>Streblomastix</taxon>
    </lineage>
</organism>
<protein>
    <submittedName>
        <fullName evidence="1">Uncharacterized protein</fullName>
    </submittedName>
</protein>
<dbReference type="Proteomes" id="UP000324800">
    <property type="component" value="Unassembled WGS sequence"/>
</dbReference>
<comment type="caution">
    <text evidence="1">The sequence shown here is derived from an EMBL/GenBank/DDBJ whole genome shotgun (WGS) entry which is preliminary data.</text>
</comment>
<sequence>MPLTPNDNSMMESYLQIHIQRSERCSQSNIEFIKYYGGGIRNEEEPQRKVEIFLSQMWMEKGLPQVLIFLVYDKSKEVDKKERRQASLIVSIDSNGKKDGIIRAGTKDDSGKHLVRKGCEQVIKFLELLYQKQMYAFDGLSATVCSENHTSEELQKRLGILIKFFNPLPQLINLY</sequence>
<evidence type="ECO:0000313" key="1">
    <source>
        <dbReference type="EMBL" id="KAA6370189.1"/>
    </source>
</evidence>
<gene>
    <name evidence="1" type="ORF">EZS28_034284</name>
</gene>
<dbReference type="EMBL" id="SNRW01015640">
    <property type="protein sequence ID" value="KAA6370189.1"/>
    <property type="molecule type" value="Genomic_DNA"/>
</dbReference>
<name>A0A5J4UI03_9EUKA</name>
<dbReference type="AlphaFoldDB" id="A0A5J4UI03"/>
<proteinExistence type="predicted"/>